<dbReference type="Pfam" id="PF13407">
    <property type="entry name" value="Peripla_BP_4"/>
    <property type="match status" value="1"/>
</dbReference>
<evidence type="ECO:0000259" key="4">
    <source>
        <dbReference type="Pfam" id="PF13407"/>
    </source>
</evidence>
<dbReference type="InterPro" id="IPR025997">
    <property type="entry name" value="SBP_2_dom"/>
</dbReference>
<evidence type="ECO:0000256" key="2">
    <source>
        <dbReference type="ARBA" id="ARBA00007639"/>
    </source>
</evidence>
<organism evidence="5 6">
    <name type="scientific">Amaricoccus solimangrovi</name>
    <dbReference type="NCBI Taxonomy" id="2589815"/>
    <lineage>
        <taxon>Bacteria</taxon>
        <taxon>Pseudomonadati</taxon>
        <taxon>Pseudomonadota</taxon>
        <taxon>Alphaproteobacteria</taxon>
        <taxon>Rhodobacterales</taxon>
        <taxon>Paracoccaceae</taxon>
        <taxon>Amaricoccus</taxon>
    </lineage>
</organism>
<evidence type="ECO:0000256" key="1">
    <source>
        <dbReference type="ARBA" id="ARBA00004418"/>
    </source>
</evidence>
<name>A0A501WTG8_9RHOB</name>
<dbReference type="InterPro" id="IPR050555">
    <property type="entry name" value="Bact_Solute-Bind_Prot2"/>
</dbReference>
<dbReference type="InterPro" id="IPR028082">
    <property type="entry name" value="Peripla_BP_I"/>
</dbReference>
<dbReference type="CDD" id="cd20000">
    <property type="entry name" value="PBP1_ABC_rhamnose"/>
    <property type="match status" value="1"/>
</dbReference>
<keyword evidence="3" id="KW-0732">Signal</keyword>
<gene>
    <name evidence="5" type="primary">rhaS</name>
    <name evidence="5" type="ORF">FJM51_03065</name>
</gene>
<dbReference type="GO" id="GO:0030288">
    <property type="term" value="C:outer membrane-bounded periplasmic space"/>
    <property type="evidence" value="ECO:0007669"/>
    <property type="project" value="TreeGrafter"/>
</dbReference>
<evidence type="ECO:0000256" key="3">
    <source>
        <dbReference type="SAM" id="SignalP"/>
    </source>
</evidence>
<dbReference type="SUPFAM" id="SSF53822">
    <property type="entry name" value="Periplasmic binding protein-like I"/>
    <property type="match status" value="1"/>
</dbReference>
<proteinExistence type="inferred from homology"/>
<dbReference type="Proteomes" id="UP000319255">
    <property type="component" value="Unassembled WGS sequence"/>
</dbReference>
<dbReference type="InterPro" id="IPR013459">
    <property type="entry name" value="RhaS"/>
</dbReference>
<feature type="domain" description="Periplasmic binding protein" evidence="4">
    <location>
        <begin position="35"/>
        <end position="291"/>
    </location>
</feature>
<dbReference type="PANTHER" id="PTHR30036:SF8">
    <property type="entry name" value="ABC-TYPE SUGAR TRANSPORT SYSTEM PERIPLASMIC COMPONENT-LIKE PROTEIN"/>
    <property type="match status" value="1"/>
</dbReference>
<comment type="subcellular location">
    <subcellularLocation>
        <location evidence="1">Periplasm</location>
    </subcellularLocation>
</comment>
<evidence type="ECO:0000313" key="6">
    <source>
        <dbReference type="Proteomes" id="UP000319255"/>
    </source>
</evidence>
<feature type="chain" id="PRO_5021249643" evidence="3">
    <location>
        <begin position="30"/>
        <end position="336"/>
    </location>
</feature>
<comment type="similarity">
    <text evidence="2">Belongs to the bacterial solute-binding protein 2 family.</text>
</comment>
<dbReference type="NCBIfam" id="TIGR02637">
    <property type="entry name" value="RhaS"/>
    <property type="match status" value="1"/>
</dbReference>
<protein>
    <submittedName>
        <fullName evidence="5">Rhamnose ABC transporter substrate-binding protein</fullName>
    </submittedName>
</protein>
<dbReference type="GO" id="GO:0030246">
    <property type="term" value="F:carbohydrate binding"/>
    <property type="evidence" value="ECO:0007669"/>
    <property type="project" value="TreeGrafter"/>
</dbReference>
<dbReference type="AlphaFoldDB" id="A0A501WTG8"/>
<accession>A0A501WTG8</accession>
<sequence length="336" mass="34740">MKLWKSLLAGAAAAVALAAAPLATTAANAADQTRIALVVKGLGIGFFEAANKGAEEAAKELGDVEIIYTGPTDTTAEGQIEVINALIAQKVDAIAISANDKDALVPALKKAMDRGITVISWDSGVAPEGRAMQLNPSSTPLIGNMIIKLAADNLPDGGDVAVLSASATATNQNAWIAAMKQVMPNYPNINLVATVYGDDLSDKSYREAQGLMQSYPDLKAIIAPTSVGIVAAAQAVEDAGKVGEINVTGLGLPSEMAGHVESGASKSFAIWNPIDLGYSATMIAYNLAKGKATAEPGAEIPMGRMGSVKLDENTEGAMADPFVYDKSNIEQFKSIF</sequence>
<dbReference type="GO" id="GO:0015762">
    <property type="term" value="P:rhamnose transmembrane transport"/>
    <property type="evidence" value="ECO:0007669"/>
    <property type="project" value="InterPro"/>
</dbReference>
<dbReference type="OrthoDB" id="9781890at2"/>
<dbReference type="EMBL" id="VFRP01000002">
    <property type="protein sequence ID" value="TPE53023.1"/>
    <property type="molecule type" value="Genomic_DNA"/>
</dbReference>
<dbReference type="PANTHER" id="PTHR30036">
    <property type="entry name" value="D-XYLOSE-BINDING PERIPLASMIC PROTEIN"/>
    <property type="match status" value="1"/>
</dbReference>
<feature type="signal peptide" evidence="3">
    <location>
        <begin position="1"/>
        <end position="29"/>
    </location>
</feature>
<keyword evidence="6" id="KW-1185">Reference proteome</keyword>
<reference evidence="5 6" key="1">
    <citation type="submission" date="2019-06" db="EMBL/GenBank/DDBJ databases">
        <title>A novel bacterium of genus Amaricoccus, isolated from marine sediment.</title>
        <authorList>
            <person name="Huang H."/>
            <person name="Mo K."/>
            <person name="Hu Y."/>
        </authorList>
    </citation>
    <scope>NUCLEOTIDE SEQUENCE [LARGE SCALE GENOMIC DNA]</scope>
    <source>
        <strain evidence="5 6">HB172011</strain>
    </source>
</reference>
<comment type="caution">
    <text evidence="5">The sequence shown here is derived from an EMBL/GenBank/DDBJ whole genome shotgun (WGS) entry which is preliminary data.</text>
</comment>
<evidence type="ECO:0000313" key="5">
    <source>
        <dbReference type="EMBL" id="TPE53023.1"/>
    </source>
</evidence>
<dbReference type="Gene3D" id="3.40.50.2300">
    <property type="match status" value="2"/>
</dbReference>
<dbReference type="RefSeq" id="WP_140452644.1">
    <property type="nucleotide sequence ID" value="NZ_VFRP01000002.1"/>
</dbReference>